<keyword evidence="7" id="KW-1185">Reference proteome</keyword>
<sequence>MERDEWDIVYPPIHEEVNRCGETIYVVVLSDQTETIQFVDPGVSREEAHERVRELLRDGLRDGRYQARDFYPPQDDNVVMYAAAADWHAHALEDDDEEAAYGQQHCSGGAPASGEVVAALPEIMSIKDGECSVCLQEFAAGSRLRMMPCAHAFHEHCIFSWLRVGHVCPLCRSPLPTEAEQQNIAG</sequence>
<reference evidence="6" key="1">
    <citation type="submission" date="2024-10" db="EMBL/GenBank/DDBJ databases">
        <authorList>
            <person name="Ryan C."/>
        </authorList>
    </citation>
    <scope>NUCLEOTIDE SEQUENCE [LARGE SCALE GENOMIC DNA]</scope>
</reference>
<evidence type="ECO:0000256" key="4">
    <source>
        <dbReference type="PROSITE-ProRule" id="PRU00175"/>
    </source>
</evidence>
<evidence type="ECO:0000259" key="5">
    <source>
        <dbReference type="PROSITE" id="PS50089"/>
    </source>
</evidence>
<dbReference type="EMBL" id="OZ075121">
    <property type="protein sequence ID" value="CAL4904284.1"/>
    <property type="molecule type" value="Genomic_DNA"/>
</dbReference>
<organism evidence="6 7">
    <name type="scientific">Urochloa decumbens</name>
    <dbReference type="NCBI Taxonomy" id="240449"/>
    <lineage>
        <taxon>Eukaryota</taxon>
        <taxon>Viridiplantae</taxon>
        <taxon>Streptophyta</taxon>
        <taxon>Embryophyta</taxon>
        <taxon>Tracheophyta</taxon>
        <taxon>Spermatophyta</taxon>
        <taxon>Magnoliopsida</taxon>
        <taxon>Liliopsida</taxon>
        <taxon>Poales</taxon>
        <taxon>Poaceae</taxon>
        <taxon>PACMAD clade</taxon>
        <taxon>Panicoideae</taxon>
        <taxon>Panicodae</taxon>
        <taxon>Paniceae</taxon>
        <taxon>Melinidinae</taxon>
        <taxon>Urochloa</taxon>
    </lineage>
</organism>
<keyword evidence="2 4" id="KW-0863">Zinc-finger</keyword>
<evidence type="ECO:0000256" key="1">
    <source>
        <dbReference type="ARBA" id="ARBA00022723"/>
    </source>
</evidence>
<accession>A0ABC8W7M2</accession>
<dbReference type="AlphaFoldDB" id="A0ABC8W7M2"/>
<dbReference type="Pfam" id="PF13639">
    <property type="entry name" value="zf-RING_2"/>
    <property type="match status" value="1"/>
</dbReference>
<dbReference type="SMART" id="SM00184">
    <property type="entry name" value="RING"/>
    <property type="match status" value="1"/>
</dbReference>
<feature type="domain" description="RING-type" evidence="5">
    <location>
        <begin position="131"/>
        <end position="172"/>
    </location>
</feature>
<dbReference type="PROSITE" id="PS50089">
    <property type="entry name" value="ZF_RING_2"/>
    <property type="match status" value="1"/>
</dbReference>
<proteinExistence type="predicted"/>
<evidence type="ECO:0000256" key="2">
    <source>
        <dbReference type="ARBA" id="ARBA00022771"/>
    </source>
</evidence>
<evidence type="ECO:0000313" key="7">
    <source>
        <dbReference type="Proteomes" id="UP001497457"/>
    </source>
</evidence>
<dbReference type="PANTHER" id="PTHR45931:SF23">
    <property type="entry name" value="OS12G0134500 PROTEIN"/>
    <property type="match status" value="1"/>
</dbReference>
<dbReference type="InterPro" id="IPR051834">
    <property type="entry name" value="RING_finger_E3_ligase"/>
</dbReference>
<dbReference type="Proteomes" id="UP001497457">
    <property type="component" value="Chromosome 11b"/>
</dbReference>
<dbReference type="PANTHER" id="PTHR45931">
    <property type="entry name" value="SI:CH211-59O9.10"/>
    <property type="match status" value="1"/>
</dbReference>
<keyword evidence="3" id="KW-0862">Zinc</keyword>
<dbReference type="InterPro" id="IPR001841">
    <property type="entry name" value="Znf_RING"/>
</dbReference>
<evidence type="ECO:0000313" key="6">
    <source>
        <dbReference type="EMBL" id="CAL4904284.1"/>
    </source>
</evidence>
<protein>
    <recommendedName>
        <fullName evidence="5">RING-type domain-containing protein</fullName>
    </recommendedName>
</protein>
<dbReference type="Gene3D" id="3.30.40.10">
    <property type="entry name" value="Zinc/RING finger domain, C3HC4 (zinc finger)"/>
    <property type="match status" value="1"/>
</dbReference>
<dbReference type="InterPro" id="IPR013083">
    <property type="entry name" value="Znf_RING/FYVE/PHD"/>
</dbReference>
<name>A0ABC8W7M2_9POAL</name>
<dbReference type="SUPFAM" id="SSF57850">
    <property type="entry name" value="RING/U-box"/>
    <property type="match status" value="1"/>
</dbReference>
<gene>
    <name evidence="6" type="ORF">URODEC1_LOCUS11030</name>
</gene>
<keyword evidence="1" id="KW-0479">Metal-binding</keyword>
<dbReference type="GO" id="GO:0008270">
    <property type="term" value="F:zinc ion binding"/>
    <property type="evidence" value="ECO:0007669"/>
    <property type="project" value="UniProtKB-KW"/>
</dbReference>
<evidence type="ECO:0000256" key="3">
    <source>
        <dbReference type="ARBA" id="ARBA00022833"/>
    </source>
</evidence>